<evidence type="ECO:0000256" key="1">
    <source>
        <dbReference type="ARBA" id="ARBA00004236"/>
    </source>
</evidence>
<gene>
    <name evidence="10" type="primary">eccE</name>
    <name evidence="10" type="ORF">IHE70_44165</name>
</gene>
<evidence type="ECO:0000259" key="9">
    <source>
        <dbReference type="Pfam" id="PF11203"/>
    </source>
</evidence>
<feature type="domain" description="Type VII secretion system protein EccE" evidence="9">
    <location>
        <begin position="252"/>
        <end position="363"/>
    </location>
</feature>
<evidence type="ECO:0000256" key="8">
    <source>
        <dbReference type="SAM" id="Phobius"/>
    </source>
</evidence>
<evidence type="ECO:0000256" key="3">
    <source>
        <dbReference type="ARBA" id="ARBA00022475"/>
    </source>
</evidence>
<feature type="region of interest" description="Disordered" evidence="7">
    <location>
        <begin position="332"/>
        <end position="351"/>
    </location>
</feature>
<name>A0A927QL05_9ACTN</name>
<comment type="similarity">
    <text evidence="2">Belongs to the EccE family.</text>
</comment>
<organism evidence="10 11">
    <name type="scientific">Streptomyces caniscabiei</name>
    <dbReference type="NCBI Taxonomy" id="2746961"/>
    <lineage>
        <taxon>Bacteria</taxon>
        <taxon>Bacillati</taxon>
        <taxon>Actinomycetota</taxon>
        <taxon>Actinomycetes</taxon>
        <taxon>Kitasatosporales</taxon>
        <taxon>Streptomycetaceae</taxon>
        <taxon>Streptomyces</taxon>
    </lineage>
</organism>
<dbReference type="Proteomes" id="UP000661025">
    <property type="component" value="Unassembled WGS sequence"/>
</dbReference>
<evidence type="ECO:0000256" key="2">
    <source>
        <dbReference type="ARBA" id="ARBA00007759"/>
    </source>
</evidence>
<dbReference type="InterPro" id="IPR021368">
    <property type="entry name" value="T7SS_EccE"/>
</dbReference>
<keyword evidence="4 8" id="KW-0812">Transmembrane</keyword>
<dbReference type="Pfam" id="PF11203">
    <property type="entry name" value="EccE"/>
    <property type="match status" value="1"/>
</dbReference>
<comment type="subcellular location">
    <subcellularLocation>
        <location evidence="1">Cell membrane</location>
    </subcellularLocation>
</comment>
<feature type="compositionally biased region" description="Low complexity" evidence="7">
    <location>
        <begin position="1"/>
        <end position="41"/>
    </location>
</feature>
<evidence type="ECO:0000313" key="11">
    <source>
        <dbReference type="Proteomes" id="UP000661025"/>
    </source>
</evidence>
<sequence>MASATRARSRSQSGPRSGGTLRSRSRGSSSPSPTARSGAAPDAAPSRGSVSPHLRSHSGHGGSFAVQRLVMLEMAAALVVVGWLVGTAALIPAVAAAAVLVVLALVRRRGHSLPEWLGSLLALRARMRRAASTPAPSGIDSGLAPAVECDPSLRTYSFHRGDRRDQRPVGMVGDGGFLTAVLQLESDAGALRAERSRRPLPVALVQDVLEVDGIRLESAQILVHTQPAPALHLPQQSVVVSNYAPLQAQTGAPAVRIMWIALKLDPESCPEAVAARGGGLRGAQKCLVRSAEHLSSRLTGAGFRANLLTEEELTAAIATSACANPMVTAQAAQTGRDEAPQRRTEESSRSWRCDNRRHTTYWVRRWPQLGESGTSLAQLVAHLTAVPALATTFSLTLAKSGRQDVTLAGHLRITGRSMQELTDARRDLEHAARQARTGLVRLDREQLPGTLATLPLGGTR</sequence>
<evidence type="ECO:0000256" key="7">
    <source>
        <dbReference type="SAM" id="MobiDB-lite"/>
    </source>
</evidence>
<dbReference type="GO" id="GO:0005886">
    <property type="term" value="C:plasma membrane"/>
    <property type="evidence" value="ECO:0007669"/>
    <property type="project" value="UniProtKB-SubCell"/>
</dbReference>
<feature type="transmembrane region" description="Helical" evidence="8">
    <location>
        <begin position="74"/>
        <end position="106"/>
    </location>
</feature>
<evidence type="ECO:0000256" key="6">
    <source>
        <dbReference type="ARBA" id="ARBA00023136"/>
    </source>
</evidence>
<keyword evidence="5 8" id="KW-1133">Transmembrane helix</keyword>
<dbReference type="EMBL" id="JACYXT010000036">
    <property type="protein sequence ID" value="MBD9730046.1"/>
    <property type="molecule type" value="Genomic_DNA"/>
</dbReference>
<proteinExistence type="inferred from homology"/>
<evidence type="ECO:0000256" key="4">
    <source>
        <dbReference type="ARBA" id="ARBA00022692"/>
    </source>
</evidence>
<protein>
    <submittedName>
        <fullName evidence="10">Type VII secretion protein EccE</fullName>
    </submittedName>
</protein>
<accession>A0A927QL05</accession>
<feature type="region of interest" description="Disordered" evidence="7">
    <location>
        <begin position="1"/>
        <end position="58"/>
    </location>
</feature>
<keyword evidence="3" id="KW-1003">Cell membrane</keyword>
<dbReference type="AlphaFoldDB" id="A0A927QL05"/>
<dbReference type="RefSeq" id="WP_192366065.1">
    <property type="nucleotide sequence ID" value="NZ_CP119182.1"/>
</dbReference>
<evidence type="ECO:0000256" key="5">
    <source>
        <dbReference type="ARBA" id="ARBA00022989"/>
    </source>
</evidence>
<comment type="caution">
    <text evidence="10">The sequence shown here is derived from an EMBL/GenBank/DDBJ whole genome shotgun (WGS) entry which is preliminary data.</text>
</comment>
<dbReference type="NCBIfam" id="TIGR03923">
    <property type="entry name" value="T7SS_EccE"/>
    <property type="match status" value="1"/>
</dbReference>
<reference evidence="10" key="1">
    <citation type="submission" date="2020-09" db="EMBL/GenBank/DDBJ databases">
        <title>Streptomyces canutascabiei sp. nov., which causes potato common scab and is distributed across the world.</title>
        <authorList>
            <person name="Nguyen H.P."/>
            <person name="Weisberg A.J."/>
            <person name="Chang J.H."/>
            <person name="Clarke C.R."/>
        </authorList>
    </citation>
    <scope>NUCLEOTIDE SEQUENCE</scope>
    <source>
        <strain evidence="10">ID-01-6.2a</strain>
    </source>
</reference>
<evidence type="ECO:0000313" key="10">
    <source>
        <dbReference type="EMBL" id="MBD9730046.1"/>
    </source>
</evidence>
<feature type="compositionally biased region" description="Basic and acidic residues" evidence="7">
    <location>
        <begin position="335"/>
        <end position="351"/>
    </location>
</feature>
<dbReference type="GeneID" id="79930111"/>
<keyword evidence="6 8" id="KW-0472">Membrane</keyword>
<dbReference type="InterPro" id="IPR050051">
    <property type="entry name" value="EccE_dom"/>
</dbReference>